<proteinExistence type="inferred from homology"/>
<dbReference type="PANTHER" id="PTHR30411">
    <property type="entry name" value="CYTOPLASMIC PROTEIN"/>
    <property type="match status" value="1"/>
</dbReference>
<keyword evidence="3 4" id="KW-0456">Lyase</keyword>
<evidence type="ECO:0000313" key="7">
    <source>
        <dbReference type="Proteomes" id="UP000463975"/>
    </source>
</evidence>
<dbReference type="KEGG" id="bomb:GT348_06805"/>
<keyword evidence="7" id="KW-1185">Reference proteome</keyword>
<protein>
    <recommendedName>
        <fullName evidence="4">Cys-tRNA(Pro)/Cys-tRNA(Cys) deacylase</fullName>
        <ecNumber evidence="4">4.2.-.-</ecNumber>
    </recommendedName>
</protein>
<reference evidence="6 7" key="1">
    <citation type="submission" date="2020-01" db="EMBL/GenBank/DDBJ databases">
        <title>Genome sequencing of strain KACC 21507.</title>
        <authorList>
            <person name="Heo J."/>
            <person name="Kim S.-J."/>
            <person name="Kim J.-S."/>
            <person name="Hong S.-B."/>
            <person name="Kwon S.-W."/>
        </authorList>
    </citation>
    <scope>NUCLEOTIDE SEQUENCE [LARGE SCALE GENOMIC DNA]</scope>
    <source>
        <strain evidence="6 7">KACC 21507</strain>
    </source>
</reference>
<dbReference type="Proteomes" id="UP000463975">
    <property type="component" value="Chromosome"/>
</dbReference>
<dbReference type="NCBIfam" id="TIGR00011">
    <property type="entry name" value="YbaK_EbsC"/>
    <property type="match status" value="1"/>
</dbReference>
<comment type="similarity">
    <text evidence="1 4">Belongs to the prolyl-tRNA editing family. YbaK/EbsC subfamily.</text>
</comment>
<dbReference type="InterPro" id="IPR036754">
    <property type="entry name" value="YbaK/aa-tRNA-synt-asso_dom_sf"/>
</dbReference>
<gene>
    <name evidence="6" type="primary">ybaK</name>
    <name evidence="6" type="ORF">GT348_06805</name>
</gene>
<dbReference type="Pfam" id="PF04073">
    <property type="entry name" value="tRNA_edit"/>
    <property type="match status" value="1"/>
</dbReference>
<dbReference type="GO" id="GO:0002161">
    <property type="term" value="F:aminoacyl-tRNA deacylase activity"/>
    <property type="evidence" value="ECO:0007669"/>
    <property type="project" value="InterPro"/>
</dbReference>
<evidence type="ECO:0000313" key="6">
    <source>
        <dbReference type="EMBL" id="QHI95983.1"/>
    </source>
</evidence>
<sequence length="158" mass="16975">MSRHTAATHFLESQGINFTTISYDYTPQKGHVGEQAAQAIGADARCVFKTLVVKLDGDKSAFAVIPVEKRVNFKILASVLGAKKAKMMQADEAHNRTGYLSGGTTPFGSRQAMAVVIDQSAFNHDKIWINAGAQGFLACLNPHDIQKITQALSAKIAA</sequence>
<evidence type="ECO:0000256" key="2">
    <source>
        <dbReference type="ARBA" id="ARBA00022917"/>
    </source>
</evidence>
<dbReference type="EC" id="4.2.-.-" evidence="4"/>
<dbReference type="PIRSF" id="PIRSF006181">
    <property type="entry name" value="EbsC_YbaK"/>
    <property type="match status" value="1"/>
</dbReference>
<dbReference type="InterPro" id="IPR007214">
    <property type="entry name" value="YbaK/aa-tRNA-synth-assoc-dom"/>
</dbReference>
<dbReference type="GO" id="GO:0016829">
    <property type="term" value="F:lyase activity"/>
    <property type="evidence" value="ECO:0007669"/>
    <property type="project" value="UniProtKB-KW"/>
</dbReference>
<dbReference type="RefSeq" id="WP_160619056.1">
    <property type="nucleotide sequence ID" value="NZ_CP047652.1"/>
</dbReference>
<dbReference type="AlphaFoldDB" id="A0A6P1NF96"/>
<evidence type="ECO:0000256" key="4">
    <source>
        <dbReference type="PIRNR" id="PIRNR006181"/>
    </source>
</evidence>
<dbReference type="PANTHER" id="PTHR30411:SF0">
    <property type="entry name" value="CYS-TRNA(PRO)_CYS-TRNA(CYS) DEACYLASE YBAK"/>
    <property type="match status" value="1"/>
</dbReference>
<evidence type="ECO:0000256" key="1">
    <source>
        <dbReference type="ARBA" id="ARBA00009798"/>
    </source>
</evidence>
<name>A0A6P1NF96_9PROT</name>
<dbReference type="CDD" id="cd00002">
    <property type="entry name" value="YbaK_deacylase"/>
    <property type="match status" value="1"/>
</dbReference>
<evidence type="ECO:0000259" key="5">
    <source>
        <dbReference type="Pfam" id="PF04073"/>
    </source>
</evidence>
<dbReference type="SUPFAM" id="SSF55826">
    <property type="entry name" value="YbaK/ProRS associated domain"/>
    <property type="match status" value="1"/>
</dbReference>
<evidence type="ECO:0000256" key="3">
    <source>
        <dbReference type="ARBA" id="ARBA00023239"/>
    </source>
</evidence>
<keyword evidence="2 4" id="KW-0648">Protein biosynthesis</keyword>
<dbReference type="Gene3D" id="3.90.960.10">
    <property type="entry name" value="YbaK/aminoacyl-tRNA synthetase-associated domain"/>
    <property type="match status" value="1"/>
</dbReference>
<accession>A0A6P1NF96</accession>
<organism evidence="6 7">
    <name type="scientific">Aristophania vespae</name>
    <dbReference type="NCBI Taxonomy" id="2697033"/>
    <lineage>
        <taxon>Bacteria</taxon>
        <taxon>Pseudomonadati</taxon>
        <taxon>Pseudomonadota</taxon>
        <taxon>Alphaproteobacteria</taxon>
        <taxon>Acetobacterales</taxon>
        <taxon>Acetobacteraceae</taxon>
        <taxon>Aristophania</taxon>
    </lineage>
</organism>
<dbReference type="InterPro" id="IPR004369">
    <property type="entry name" value="Prolyl-tRNA_editing_YbaK/EbsC"/>
</dbReference>
<dbReference type="EMBL" id="CP047652">
    <property type="protein sequence ID" value="QHI95983.1"/>
    <property type="molecule type" value="Genomic_DNA"/>
</dbReference>
<dbReference type="GO" id="GO:0006412">
    <property type="term" value="P:translation"/>
    <property type="evidence" value="ECO:0007669"/>
    <property type="project" value="UniProtKB-KW"/>
</dbReference>
<feature type="domain" description="YbaK/aminoacyl-tRNA synthetase-associated" evidence="5">
    <location>
        <begin position="34"/>
        <end position="147"/>
    </location>
</feature>